<feature type="transmembrane region" description="Helical" evidence="1">
    <location>
        <begin position="12"/>
        <end position="33"/>
    </location>
</feature>
<gene>
    <name evidence="2" type="ORF">ACFFHF_00975</name>
</gene>
<comment type="caution">
    <text evidence="2">The sequence shown here is derived from an EMBL/GenBank/DDBJ whole genome shotgun (WGS) entry which is preliminary data.</text>
</comment>
<keyword evidence="1" id="KW-1133">Transmembrane helix</keyword>
<reference evidence="2 3" key="1">
    <citation type="submission" date="2024-09" db="EMBL/GenBank/DDBJ databases">
        <authorList>
            <person name="Sun Q."/>
            <person name="Mori K."/>
        </authorList>
    </citation>
    <scope>NUCLEOTIDE SEQUENCE [LARGE SCALE GENOMIC DNA]</scope>
    <source>
        <strain evidence="2 3">CGMCC 1.9126</strain>
    </source>
</reference>
<protein>
    <submittedName>
        <fullName evidence="2">DUF4083 family protein</fullName>
    </submittedName>
</protein>
<evidence type="ECO:0000256" key="1">
    <source>
        <dbReference type="SAM" id="Phobius"/>
    </source>
</evidence>
<dbReference type="InterPro" id="IPR025143">
    <property type="entry name" value="DUF4083"/>
</dbReference>
<evidence type="ECO:0000313" key="2">
    <source>
        <dbReference type="EMBL" id="MFC0473914.1"/>
    </source>
</evidence>
<dbReference type="Proteomes" id="UP001589738">
    <property type="component" value="Unassembled WGS sequence"/>
</dbReference>
<keyword evidence="1" id="KW-0472">Membrane</keyword>
<evidence type="ECO:0000313" key="3">
    <source>
        <dbReference type="Proteomes" id="UP001589738"/>
    </source>
</evidence>
<name>A0ABV6KKS4_9BACI</name>
<dbReference type="RefSeq" id="WP_377057435.1">
    <property type="nucleotide sequence ID" value="NZ_JBHLUU010000007.1"/>
</dbReference>
<keyword evidence="1" id="KW-0812">Transmembrane</keyword>
<dbReference type="EMBL" id="JBHLUU010000007">
    <property type="protein sequence ID" value="MFC0473914.1"/>
    <property type="molecule type" value="Genomic_DNA"/>
</dbReference>
<dbReference type="Pfam" id="PF13314">
    <property type="entry name" value="DUF4083"/>
    <property type="match status" value="1"/>
</dbReference>
<accession>A0ABV6KKS4</accession>
<proteinExistence type="predicted"/>
<organism evidence="2 3">
    <name type="scientific">Robertmurraya beringensis</name>
    <dbReference type="NCBI Taxonomy" id="641660"/>
    <lineage>
        <taxon>Bacteria</taxon>
        <taxon>Bacillati</taxon>
        <taxon>Bacillota</taxon>
        <taxon>Bacilli</taxon>
        <taxon>Bacillales</taxon>
        <taxon>Bacillaceae</taxon>
        <taxon>Robertmurraya</taxon>
    </lineage>
</organism>
<sequence>MLNMGDLLFQILSMLLMVGFVTVFIYILVSYLNRSKKPSSSAMEEKLDRIIELLEQERKRE</sequence>
<keyword evidence="3" id="KW-1185">Reference proteome</keyword>